<comment type="PTM">
    <text evidence="11">Upon Fe-S cluster removal intramolecular disulfide bonds are formed.</text>
</comment>
<evidence type="ECO:0000256" key="9">
    <source>
        <dbReference type="ARBA" id="ARBA00023157"/>
    </source>
</evidence>
<evidence type="ECO:0000256" key="1">
    <source>
        <dbReference type="ARBA" id="ARBA00004496"/>
    </source>
</evidence>
<evidence type="ECO:0000256" key="10">
    <source>
        <dbReference type="ARBA" id="ARBA00023163"/>
    </source>
</evidence>
<keyword evidence="9 11" id="KW-1015">Disulfide bond</keyword>
<evidence type="ECO:0000256" key="8">
    <source>
        <dbReference type="ARBA" id="ARBA00023125"/>
    </source>
</evidence>
<organism evidence="14 15">
    <name type="scientific">Catenulispora subtropica</name>
    <dbReference type="NCBI Taxonomy" id="450798"/>
    <lineage>
        <taxon>Bacteria</taxon>
        <taxon>Bacillati</taxon>
        <taxon>Actinomycetota</taxon>
        <taxon>Actinomycetes</taxon>
        <taxon>Catenulisporales</taxon>
        <taxon>Catenulisporaceae</taxon>
        <taxon>Catenulispora</taxon>
    </lineage>
</organism>
<evidence type="ECO:0000256" key="7">
    <source>
        <dbReference type="ARBA" id="ARBA00023015"/>
    </source>
</evidence>
<keyword evidence="6 11" id="KW-0411">Iron-sulfur</keyword>
<gene>
    <name evidence="11" type="primary">whiB</name>
    <name evidence="14" type="ORF">GCM10009838_57170</name>
</gene>
<feature type="binding site" evidence="11">
    <location>
        <position position="61"/>
    </location>
    <ligand>
        <name>[4Fe-4S] cluster</name>
        <dbReference type="ChEBI" id="CHEBI:49883"/>
    </ligand>
</feature>
<feature type="compositionally biased region" description="Basic residues" evidence="12">
    <location>
        <begin position="84"/>
        <end position="96"/>
    </location>
</feature>
<dbReference type="PANTHER" id="PTHR38839">
    <property type="entry name" value="TRANSCRIPTIONAL REGULATOR WHID-RELATED"/>
    <property type="match status" value="1"/>
</dbReference>
<feature type="binding site" evidence="11">
    <location>
        <position position="55"/>
    </location>
    <ligand>
        <name>[4Fe-4S] cluster</name>
        <dbReference type="ChEBI" id="CHEBI:49883"/>
    </ligand>
</feature>
<reference evidence="14 15" key="1">
    <citation type="journal article" date="2019" name="Int. J. Syst. Evol. Microbiol.">
        <title>The Global Catalogue of Microorganisms (GCM) 10K type strain sequencing project: providing services to taxonomists for standard genome sequencing and annotation.</title>
        <authorList>
            <consortium name="The Broad Institute Genomics Platform"/>
            <consortium name="The Broad Institute Genome Sequencing Center for Infectious Disease"/>
            <person name="Wu L."/>
            <person name="Ma J."/>
        </authorList>
    </citation>
    <scope>NUCLEOTIDE SEQUENCE [LARGE SCALE GENOMIC DNA]</scope>
    <source>
        <strain evidence="14 15">JCM 16013</strain>
    </source>
</reference>
<evidence type="ECO:0000256" key="6">
    <source>
        <dbReference type="ARBA" id="ARBA00023014"/>
    </source>
</evidence>
<evidence type="ECO:0000259" key="13">
    <source>
        <dbReference type="PROSITE" id="PS51674"/>
    </source>
</evidence>
<protein>
    <recommendedName>
        <fullName evidence="11">Transcriptional regulator WhiB</fullName>
    </recommendedName>
</protein>
<sequence length="110" mass="12707">MRLLLLHDDPVRRHQWQDRAACHDYGSDLFFEPDNELRVVRARREQAAKRVCAACPVRAECLRFAESGPEVFGVWGGTTQRERAVRRRRRKRRAARRPGESASGPARLNA</sequence>
<comment type="PTM">
    <text evidence="11">The Fe-S cluster can be nitrosylated by nitric oxide (NO).</text>
</comment>
<evidence type="ECO:0000256" key="5">
    <source>
        <dbReference type="ARBA" id="ARBA00023004"/>
    </source>
</evidence>
<keyword evidence="10 11" id="KW-0804">Transcription</keyword>
<dbReference type="EMBL" id="BAAAQM010000038">
    <property type="protein sequence ID" value="GAA1987058.1"/>
    <property type="molecule type" value="Genomic_DNA"/>
</dbReference>
<evidence type="ECO:0000313" key="15">
    <source>
        <dbReference type="Proteomes" id="UP001499854"/>
    </source>
</evidence>
<name>A0ABN2SII6_9ACTN</name>
<evidence type="ECO:0000256" key="4">
    <source>
        <dbReference type="ARBA" id="ARBA00022723"/>
    </source>
</evidence>
<comment type="similarity">
    <text evidence="2 11">Belongs to the WhiB family.</text>
</comment>
<comment type="function">
    <text evidence="11">Acts as a transcriptional regulator. Probably redox-responsive. The apo- but not holo-form probably binds DNA.</text>
</comment>
<dbReference type="InterPro" id="IPR034768">
    <property type="entry name" value="4FE4S_WBL"/>
</dbReference>
<evidence type="ECO:0000313" key="14">
    <source>
        <dbReference type="EMBL" id="GAA1987058.1"/>
    </source>
</evidence>
<keyword evidence="4 11" id="KW-0479">Metal-binding</keyword>
<dbReference type="PROSITE" id="PS51674">
    <property type="entry name" value="4FE4S_WBL"/>
    <property type="match status" value="1"/>
</dbReference>
<feature type="binding site" evidence="11">
    <location>
        <position position="52"/>
    </location>
    <ligand>
        <name>[4Fe-4S] cluster</name>
        <dbReference type="ChEBI" id="CHEBI:49883"/>
    </ligand>
</feature>
<proteinExistence type="inferred from homology"/>
<feature type="binding site" evidence="11">
    <location>
        <position position="22"/>
    </location>
    <ligand>
        <name>[4Fe-4S] cluster</name>
        <dbReference type="ChEBI" id="CHEBI:49883"/>
    </ligand>
</feature>
<comment type="subcellular location">
    <subcellularLocation>
        <location evidence="1 11">Cytoplasm</location>
    </subcellularLocation>
</comment>
<keyword evidence="11" id="KW-0963">Cytoplasm</keyword>
<dbReference type="HAMAP" id="MF_01479">
    <property type="entry name" value="WhiB"/>
    <property type="match status" value="1"/>
</dbReference>
<feature type="domain" description="4Fe-4S Wbl-type" evidence="13">
    <location>
        <begin position="21"/>
        <end position="85"/>
    </location>
</feature>
<keyword evidence="8 11" id="KW-0238">DNA-binding</keyword>
<evidence type="ECO:0000256" key="11">
    <source>
        <dbReference type="HAMAP-Rule" id="MF_01479"/>
    </source>
</evidence>
<evidence type="ECO:0000256" key="3">
    <source>
        <dbReference type="ARBA" id="ARBA00022485"/>
    </source>
</evidence>
<dbReference type="Proteomes" id="UP001499854">
    <property type="component" value="Unassembled WGS sequence"/>
</dbReference>
<keyword evidence="15" id="KW-1185">Reference proteome</keyword>
<keyword evidence="5 11" id="KW-0408">Iron</keyword>
<evidence type="ECO:0000256" key="2">
    <source>
        <dbReference type="ARBA" id="ARBA00006597"/>
    </source>
</evidence>
<dbReference type="Pfam" id="PF02467">
    <property type="entry name" value="Whib"/>
    <property type="match status" value="1"/>
</dbReference>
<keyword evidence="7 11" id="KW-0805">Transcription regulation</keyword>
<accession>A0ABN2SII6</accession>
<evidence type="ECO:0000256" key="12">
    <source>
        <dbReference type="SAM" id="MobiDB-lite"/>
    </source>
</evidence>
<feature type="region of interest" description="Disordered" evidence="12">
    <location>
        <begin position="83"/>
        <end position="110"/>
    </location>
</feature>
<dbReference type="InterPro" id="IPR003482">
    <property type="entry name" value="Whib"/>
</dbReference>
<comment type="cofactor">
    <cofactor evidence="11">
        <name>[4Fe-4S] cluster</name>
        <dbReference type="ChEBI" id="CHEBI:49883"/>
    </cofactor>
    <text evidence="11">Binds 1 [4Fe-4S] cluster per subunit. Following nitrosylation of the [4Fe-4S] cluster binds 1 [4Fe-8(NO)] cluster per subunit.</text>
</comment>
<comment type="caution">
    <text evidence="14">The sequence shown here is derived from an EMBL/GenBank/DDBJ whole genome shotgun (WGS) entry which is preliminary data.</text>
</comment>
<dbReference type="RefSeq" id="WP_344660231.1">
    <property type="nucleotide sequence ID" value="NZ_BAAAQM010000038.1"/>
</dbReference>
<keyword evidence="3 11" id="KW-0004">4Fe-4S</keyword>